<keyword evidence="5" id="KW-0175">Coiled coil</keyword>
<name>A0AAE3DP60_9FIRM</name>
<keyword evidence="3" id="KW-0505">Motor protein</keyword>
<reference evidence="8 9" key="1">
    <citation type="submission" date="2021-10" db="EMBL/GenBank/DDBJ databases">
        <title>Anaerobic single-cell dispensing facilitates the cultivation of human gut bacteria.</title>
        <authorList>
            <person name="Afrizal A."/>
        </authorList>
    </citation>
    <scope>NUCLEOTIDE SEQUENCE [LARGE SCALE GENOMIC DNA]</scope>
    <source>
        <strain evidence="8 9">CLA-AA-H244</strain>
    </source>
</reference>
<evidence type="ECO:0000256" key="4">
    <source>
        <dbReference type="ARBA" id="ARBA00023212"/>
    </source>
</evidence>
<accession>A0AAE3DP60</accession>
<evidence type="ECO:0000256" key="2">
    <source>
        <dbReference type="ARBA" id="ARBA00022490"/>
    </source>
</evidence>
<dbReference type="RefSeq" id="WP_308728913.1">
    <property type="nucleotide sequence ID" value="NZ_JAJEQF010000047.1"/>
</dbReference>
<dbReference type="InterPro" id="IPR047149">
    <property type="entry name" value="KIF11-like"/>
</dbReference>
<feature type="coiled-coil region" evidence="5">
    <location>
        <begin position="260"/>
        <end position="337"/>
    </location>
</feature>
<dbReference type="GO" id="GO:0072686">
    <property type="term" value="C:mitotic spindle"/>
    <property type="evidence" value="ECO:0007669"/>
    <property type="project" value="TreeGrafter"/>
</dbReference>
<evidence type="ECO:0000256" key="3">
    <source>
        <dbReference type="ARBA" id="ARBA00023175"/>
    </source>
</evidence>
<dbReference type="PANTHER" id="PTHR47970:SF12">
    <property type="entry name" value="KINESIN FAMILY MEMBER 11"/>
    <property type="match status" value="1"/>
</dbReference>
<comment type="subcellular location">
    <subcellularLocation>
        <location evidence="1">Cytoplasm</location>
        <location evidence="1">Cytoskeleton</location>
    </subcellularLocation>
</comment>
<keyword evidence="7" id="KW-0472">Membrane</keyword>
<dbReference type="GO" id="GO:0005876">
    <property type="term" value="C:spindle microtubule"/>
    <property type="evidence" value="ECO:0007669"/>
    <property type="project" value="TreeGrafter"/>
</dbReference>
<dbReference type="Proteomes" id="UP001199355">
    <property type="component" value="Unassembled WGS sequence"/>
</dbReference>
<organism evidence="8 9">
    <name type="scientific">Gallintestinimicrobium propionicum</name>
    <dbReference type="NCBI Taxonomy" id="2981770"/>
    <lineage>
        <taxon>Bacteria</taxon>
        <taxon>Bacillati</taxon>
        <taxon>Bacillota</taxon>
        <taxon>Clostridia</taxon>
        <taxon>Lachnospirales</taxon>
        <taxon>Lachnospiraceae</taxon>
        <taxon>Gallintestinimicrobium</taxon>
    </lineage>
</organism>
<keyword evidence="4" id="KW-0206">Cytoskeleton</keyword>
<feature type="region of interest" description="Disordered" evidence="6">
    <location>
        <begin position="834"/>
        <end position="909"/>
    </location>
</feature>
<keyword evidence="9" id="KW-1185">Reference proteome</keyword>
<feature type="coiled-coil region" evidence="5">
    <location>
        <begin position="398"/>
        <end position="432"/>
    </location>
</feature>
<sequence length="909" mass="101001">MELKNRKKKEQLPSSEKNMAGLKKRVVVLTGMGVLAVCLVTAGLVKGCGSKTASAPSMQEVFEQYLEEKGNAFDALDSLSKADQEKVISTAIEELNKLIGDGSAGYDKNAVISRLEQVLADLDLGLSTETIHTIAEKMVELYTNNFNSVYSDVEKTNNTVKQLGDTVTKQLQENLYSMTEYLTQLDTQITTNQSTLEQISGSTKEMENSVTQLNEKTDRLSRELTNSLTEVKSSFEKVNSFLTDQQAKLDAYYEQYGKDQETLRSEVKEIQNGITETKNQIIYTEQKLTESVNALESKNQLRQEEVTKSLEAVKTEIEKTQKQMETLEGNVAKDLAAMESELKDTMAVNQKENKSIANANQAELKNILSELESGLKDQADQNLTQIVNQFSGLEALTKQNFAELNENLDLSVADLKNQMDNLHEQISKTQGEIAEILTAMDKKQDIHYQETLDAVQQAAADISSKLNESYEDLENLILQLSKDNKTDHAETLQKLEEMKSGLNSSIDANLNQITVSFGNLNTALDNYFKQLQESQGASQDQIGDAIGNLGNDVKKNQQVILDSLTTHDAANKEGQQAIKDAIAQHNTNVMAEQERLANAITGNQSNVQEYLEQLKNALNEKLDAVFTRVSNGKKGLASALLTKGVSVSEDATFAEIREAILNVPQKMVIGVDQVPGEIEYDYHYHTDAAGNRVGEVAHQDTQGGCYTKPVYHTHTDSCYQMTHEHNEHCKGHPVWVDWAGVEPYWGYIYDCGDYPLNKRGDLICTLPTSTDSPIYYELGCGLADGQIVGARIVYNNAAEMDTTVLTLEPQLDKSLIRRSEKSDLPVRMEDVKMDTETVKSELGKESETETEETEVSRTEVKEEETVDETVSEGFVSATEPEQKSEKEAETDMEQTTTTESGETDKSGKE</sequence>
<dbReference type="GO" id="GO:0008574">
    <property type="term" value="F:plus-end-directed microtubule motor activity"/>
    <property type="evidence" value="ECO:0007669"/>
    <property type="project" value="TreeGrafter"/>
</dbReference>
<evidence type="ECO:0000256" key="7">
    <source>
        <dbReference type="SAM" id="Phobius"/>
    </source>
</evidence>
<evidence type="ECO:0000313" key="9">
    <source>
        <dbReference type="Proteomes" id="UP001199355"/>
    </source>
</evidence>
<feature type="compositionally biased region" description="Basic and acidic residues" evidence="6">
    <location>
        <begin position="880"/>
        <end position="889"/>
    </location>
</feature>
<keyword evidence="7" id="KW-1133">Transmembrane helix</keyword>
<keyword evidence="7" id="KW-0812">Transmembrane</keyword>
<feature type="compositionally biased region" description="Acidic residues" evidence="6">
    <location>
        <begin position="861"/>
        <end position="870"/>
    </location>
</feature>
<evidence type="ECO:0000256" key="5">
    <source>
        <dbReference type="SAM" id="Coils"/>
    </source>
</evidence>
<dbReference type="EMBL" id="JAJEQF010000047">
    <property type="protein sequence ID" value="MCC2168813.1"/>
    <property type="molecule type" value="Genomic_DNA"/>
</dbReference>
<dbReference type="GO" id="GO:0051231">
    <property type="term" value="P:spindle elongation"/>
    <property type="evidence" value="ECO:0007669"/>
    <property type="project" value="TreeGrafter"/>
</dbReference>
<evidence type="ECO:0000256" key="6">
    <source>
        <dbReference type="SAM" id="MobiDB-lite"/>
    </source>
</evidence>
<comment type="caution">
    <text evidence="8">The sequence shown here is derived from an EMBL/GenBank/DDBJ whole genome shotgun (WGS) entry which is preliminary data.</text>
</comment>
<feature type="transmembrane region" description="Helical" evidence="7">
    <location>
        <begin position="26"/>
        <end position="45"/>
    </location>
</feature>
<dbReference type="AlphaFoldDB" id="A0AAE3DP60"/>
<dbReference type="PANTHER" id="PTHR47970">
    <property type="entry name" value="KINESIN-LIKE PROTEIN KIF11"/>
    <property type="match status" value="1"/>
</dbReference>
<protein>
    <submittedName>
        <fullName evidence="8">Uncharacterized protein</fullName>
    </submittedName>
</protein>
<evidence type="ECO:0000256" key="1">
    <source>
        <dbReference type="ARBA" id="ARBA00004245"/>
    </source>
</evidence>
<evidence type="ECO:0000313" key="8">
    <source>
        <dbReference type="EMBL" id="MCC2168813.1"/>
    </source>
</evidence>
<proteinExistence type="predicted"/>
<gene>
    <name evidence="8" type="ORF">LKD45_14150</name>
</gene>
<feature type="compositionally biased region" description="Basic and acidic residues" evidence="6">
    <location>
        <begin position="834"/>
        <end position="847"/>
    </location>
</feature>
<keyword evidence="2" id="KW-0963">Cytoplasm</keyword>